<dbReference type="GO" id="GO:0005840">
    <property type="term" value="C:ribosome"/>
    <property type="evidence" value="ECO:0007669"/>
    <property type="project" value="UniProtKB-KW"/>
</dbReference>
<dbReference type="HAMAP" id="MF_00374">
    <property type="entry name" value="Ribosomal_uL29"/>
    <property type="match status" value="1"/>
</dbReference>
<dbReference type="InterPro" id="IPR029058">
    <property type="entry name" value="AB_hydrolase_fold"/>
</dbReference>
<dbReference type="NCBIfam" id="TIGR00012">
    <property type="entry name" value="L29"/>
    <property type="match status" value="1"/>
</dbReference>
<protein>
    <submittedName>
        <fullName evidence="6">60S ribosomal protein</fullName>
    </submittedName>
</protein>
<dbReference type="Pfam" id="PF00831">
    <property type="entry name" value="Ribosomal_L29"/>
    <property type="match status" value="1"/>
</dbReference>
<dbReference type="CDD" id="cd00427">
    <property type="entry name" value="Ribosomal_L29_HIP"/>
    <property type="match status" value="1"/>
</dbReference>
<dbReference type="GO" id="GO:1990904">
    <property type="term" value="C:ribonucleoprotein complex"/>
    <property type="evidence" value="ECO:0007669"/>
    <property type="project" value="UniProtKB-KW"/>
</dbReference>
<keyword evidence="4" id="KW-0175">Coiled coil</keyword>
<keyword evidence="3" id="KW-0687">Ribonucleoprotein</keyword>
<evidence type="ECO:0000259" key="5">
    <source>
        <dbReference type="Pfam" id="PF12146"/>
    </source>
</evidence>
<dbReference type="FunFam" id="6.10.250.3450:FF:000001">
    <property type="entry name" value="60S ribosomal protein L35"/>
    <property type="match status" value="1"/>
</dbReference>
<dbReference type="OrthoDB" id="2498029at2759"/>
<evidence type="ECO:0000313" key="7">
    <source>
        <dbReference type="Proteomes" id="UP001055439"/>
    </source>
</evidence>
<dbReference type="AlphaFoldDB" id="A0A9E7IHU8"/>
<proteinExistence type="inferred from homology"/>
<gene>
    <name evidence="6" type="ORF">MUK42_13679</name>
</gene>
<evidence type="ECO:0000256" key="3">
    <source>
        <dbReference type="ARBA" id="ARBA00023274"/>
    </source>
</evidence>
<dbReference type="Gene3D" id="1.10.287.310">
    <property type="match status" value="1"/>
</dbReference>
<keyword evidence="7" id="KW-1185">Reference proteome</keyword>
<dbReference type="Pfam" id="PF12146">
    <property type="entry name" value="Hydrolase_4"/>
    <property type="match status" value="1"/>
</dbReference>
<dbReference type="FunFam" id="1.10.287.310:FF:000002">
    <property type="entry name" value="60S ribosomal protein L35"/>
    <property type="match status" value="1"/>
</dbReference>
<dbReference type="Gene3D" id="3.40.50.1820">
    <property type="entry name" value="alpha/beta hydrolase"/>
    <property type="match status" value="1"/>
</dbReference>
<dbReference type="GO" id="GO:0006412">
    <property type="term" value="P:translation"/>
    <property type="evidence" value="ECO:0007669"/>
    <property type="project" value="InterPro"/>
</dbReference>
<dbReference type="InterPro" id="IPR001854">
    <property type="entry name" value="Ribosomal_uL29"/>
</dbReference>
<comment type="similarity">
    <text evidence="1">Belongs to the universal ribosomal protein uL29 family.</text>
</comment>
<dbReference type="InterPro" id="IPR022742">
    <property type="entry name" value="Hydrolase_4"/>
</dbReference>
<accession>A0A9E7IHU8</accession>
<dbReference type="SUPFAM" id="SSF46561">
    <property type="entry name" value="Ribosomal protein L29 (L29p)"/>
    <property type="match status" value="1"/>
</dbReference>
<dbReference type="PANTHER" id="PTHR11614">
    <property type="entry name" value="PHOSPHOLIPASE-RELATED"/>
    <property type="match status" value="1"/>
</dbReference>
<dbReference type="Gene3D" id="6.10.250.3450">
    <property type="match status" value="1"/>
</dbReference>
<feature type="domain" description="Serine aminopeptidase S33" evidence="5">
    <location>
        <begin position="285"/>
        <end position="350"/>
    </location>
</feature>
<dbReference type="EMBL" id="CP097511">
    <property type="protein sequence ID" value="URE48042.1"/>
    <property type="molecule type" value="Genomic_DNA"/>
</dbReference>
<evidence type="ECO:0000256" key="2">
    <source>
        <dbReference type="ARBA" id="ARBA00022980"/>
    </source>
</evidence>
<dbReference type="GO" id="GO:0003735">
    <property type="term" value="F:structural constituent of ribosome"/>
    <property type="evidence" value="ECO:0007669"/>
    <property type="project" value="InterPro"/>
</dbReference>
<name>A0A9E7IHU8_9LILI</name>
<evidence type="ECO:0000256" key="4">
    <source>
        <dbReference type="SAM" id="Coils"/>
    </source>
</evidence>
<dbReference type="Proteomes" id="UP001055439">
    <property type="component" value="Chromosome 9"/>
</dbReference>
<dbReference type="InterPro" id="IPR036049">
    <property type="entry name" value="Ribosomal_uL29_sf"/>
</dbReference>
<feature type="coiled-coil region" evidence="4">
    <location>
        <begin position="55"/>
        <end position="82"/>
    </location>
</feature>
<keyword evidence="2 6" id="KW-0689">Ribosomal protein</keyword>
<dbReference type="InterPro" id="IPR051044">
    <property type="entry name" value="MAG_DAG_Lipase"/>
</dbReference>
<reference evidence="6" key="1">
    <citation type="submission" date="2022-05" db="EMBL/GenBank/DDBJ databases">
        <title>The Musa troglodytarum L. genome provides insights into the mechanism of non-climacteric behaviour and enrichment of carotenoids.</title>
        <authorList>
            <person name="Wang J."/>
        </authorList>
    </citation>
    <scope>NUCLEOTIDE SEQUENCE</scope>
    <source>
        <tissue evidence="6">Leaf</tissue>
    </source>
</reference>
<evidence type="ECO:0000256" key="1">
    <source>
        <dbReference type="ARBA" id="ARBA00009254"/>
    </source>
</evidence>
<dbReference type="PROSITE" id="PS51257">
    <property type="entry name" value="PROKAR_LIPOPROTEIN"/>
    <property type="match status" value="1"/>
</dbReference>
<organism evidence="6 7">
    <name type="scientific">Musa troglodytarum</name>
    <name type="common">fe'i banana</name>
    <dbReference type="NCBI Taxonomy" id="320322"/>
    <lineage>
        <taxon>Eukaryota</taxon>
        <taxon>Viridiplantae</taxon>
        <taxon>Streptophyta</taxon>
        <taxon>Embryophyta</taxon>
        <taxon>Tracheophyta</taxon>
        <taxon>Spermatophyta</taxon>
        <taxon>Magnoliopsida</taxon>
        <taxon>Liliopsida</taxon>
        <taxon>Zingiberales</taxon>
        <taxon>Musaceae</taxon>
        <taxon>Musa</taxon>
    </lineage>
</organism>
<evidence type="ECO:0000313" key="6">
    <source>
        <dbReference type="EMBL" id="URE48042.1"/>
    </source>
</evidence>
<sequence length="522" mass="59669">MSRSNYTSCRHFRSNCPTAATSVWIYGCYLDRAESRTGGRRRRRQPFRMARIKVHELRGKTKAELQNQLKDLKNELSLLRVAKVTGGAPNKLSKIKVVRLSIARVLTVTSQKQKAALRDAYKKKKLIPLDLRPKKTRAIRRRLTKRQDSLKTERQKKKEMYFPMRKNRWLQVHMLLTFLLNVTGIRSIFQSELHPSQTSRETCHGRLLIKGWVLAQLKGGRGGDCLSSLGVHEPIIIAIGSVVGSSPIYLLTDPGAENVRYEEEFIKNPRGQKIFTCKWLPQNKEPKALIFLCHGYAMECSTSMKDTGTRLAKAGYAVHGMDYEGHGKSSGLQGYIPRFKNLIDDCSEHFVARGIRTRRRRDSCWGNPWEEPWPSSYTGGTLTIETIADEMKPHPAMASILGKLSNIIPTWKIVPTKDIIDIAFKSPEKRQEIRSNQYCYKGKPRLKTGVELFMVSLDIEQKLHQEALCYQLHHRIAIKLLLALCVQQLLPMLVVVPRLTLHLRSRRTFAGRPPPIEPSDDV</sequence>
<dbReference type="SUPFAM" id="SSF53474">
    <property type="entry name" value="alpha/beta-Hydrolases"/>
    <property type="match status" value="1"/>
</dbReference>